<dbReference type="Gene3D" id="2.60.120.920">
    <property type="match status" value="1"/>
</dbReference>
<dbReference type="InterPro" id="IPR001870">
    <property type="entry name" value="B30.2/SPRY"/>
</dbReference>
<protein>
    <recommendedName>
        <fullName evidence="4">B30.2/SPRY domain-containing protein</fullName>
    </recommendedName>
</protein>
<dbReference type="Ensembl" id="ENSHHUT00000053568.1">
    <property type="protein sequence ID" value="ENSHHUP00000051746.1"/>
    <property type="gene ID" value="ENSHHUG00000031138.1"/>
</dbReference>
<feature type="domain" description="B30.2/SPRY" evidence="4">
    <location>
        <begin position="54"/>
        <end position="176"/>
    </location>
</feature>
<evidence type="ECO:0000256" key="2">
    <source>
        <dbReference type="ARBA" id="ARBA00022771"/>
    </source>
</evidence>
<evidence type="ECO:0000259" key="4">
    <source>
        <dbReference type="PROSITE" id="PS50188"/>
    </source>
</evidence>
<dbReference type="AlphaFoldDB" id="A0A4W5NIE6"/>
<evidence type="ECO:0000256" key="1">
    <source>
        <dbReference type="ARBA" id="ARBA00022723"/>
    </source>
</evidence>
<name>A0A4W5NIE6_9TELE</name>
<dbReference type="PROSITE" id="PS50188">
    <property type="entry name" value="B302_SPRY"/>
    <property type="match status" value="1"/>
</dbReference>
<reference evidence="5" key="3">
    <citation type="submission" date="2025-09" db="UniProtKB">
        <authorList>
            <consortium name="Ensembl"/>
        </authorList>
    </citation>
    <scope>IDENTIFICATION</scope>
</reference>
<evidence type="ECO:0000313" key="5">
    <source>
        <dbReference type="Ensembl" id="ENSHHUP00000051746.1"/>
    </source>
</evidence>
<dbReference type="InterPro" id="IPR013320">
    <property type="entry name" value="ConA-like_dom_sf"/>
</dbReference>
<dbReference type="STRING" id="62062.ENSHHUP00000051746"/>
<dbReference type="GeneTree" id="ENSGT00940000154395"/>
<evidence type="ECO:0000256" key="3">
    <source>
        <dbReference type="ARBA" id="ARBA00022833"/>
    </source>
</evidence>
<sequence>LYTGWTRLHFTQAGLDYTSLRVEKTKLHTGWTRLHFVQAVCHSLSLFLCLSHSVDHHEEFRVKPQLLKTYTCDLTLDPKTAHRNLSLSEGNRRVKKVKKKQPYPDHPERFQLHPHVLCIEGLTERCYWEVENGMARIAVTYKGIIRKGFSSQLGANDTSWSLIYWGDNYSALHNNE</sequence>
<reference evidence="6" key="1">
    <citation type="submission" date="2018-06" db="EMBL/GenBank/DDBJ databases">
        <title>Genome assembly of Danube salmon.</title>
        <authorList>
            <person name="Macqueen D.J."/>
            <person name="Gundappa M.K."/>
        </authorList>
    </citation>
    <scope>NUCLEOTIDE SEQUENCE [LARGE SCALE GENOMIC DNA]</scope>
</reference>
<dbReference type="PANTHER" id="PTHR25465:SF80">
    <property type="entry name" value="TRIPARTITE MOTIF-CONTAINING PROTEIN 16-LIKE"/>
    <property type="match status" value="1"/>
</dbReference>
<dbReference type="InterPro" id="IPR003879">
    <property type="entry name" value="Butyrophylin_SPRY"/>
</dbReference>
<organism evidence="5 6">
    <name type="scientific">Hucho hucho</name>
    <name type="common">huchen</name>
    <dbReference type="NCBI Taxonomy" id="62062"/>
    <lineage>
        <taxon>Eukaryota</taxon>
        <taxon>Metazoa</taxon>
        <taxon>Chordata</taxon>
        <taxon>Craniata</taxon>
        <taxon>Vertebrata</taxon>
        <taxon>Euteleostomi</taxon>
        <taxon>Actinopterygii</taxon>
        <taxon>Neopterygii</taxon>
        <taxon>Teleostei</taxon>
        <taxon>Protacanthopterygii</taxon>
        <taxon>Salmoniformes</taxon>
        <taxon>Salmonidae</taxon>
        <taxon>Salmoninae</taxon>
        <taxon>Hucho</taxon>
    </lineage>
</organism>
<accession>A0A4W5NIE6</accession>
<dbReference type="PRINTS" id="PR01407">
    <property type="entry name" value="BUTYPHLNCDUF"/>
</dbReference>
<keyword evidence="3" id="KW-0862">Zinc</keyword>
<reference evidence="5" key="2">
    <citation type="submission" date="2025-08" db="UniProtKB">
        <authorList>
            <consortium name="Ensembl"/>
        </authorList>
    </citation>
    <scope>IDENTIFICATION</scope>
</reference>
<dbReference type="PANTHER" id="PTHR25465">
    <property type="entry name" value="B-BOX DOMAIN CONTAINING"/>
    <property type="match status" value="1"/>
</dbReference>
<keyword evidence="6" id="KW-1185">Reference proteome</keyword>
<dbReference type="Pfam" id="PF13765">
    <property type="entry name" value="PRY"/>
    <property type="match status" value="1"/>
</dbReference>
<keyword evidence="2" id="KW-0863">Zinc-finger</keyword>
<dbReference type="InterPro" id="IPR043136">
    <property type="entry name" value="B30.2/SPRY_sf"/>
</dbReference>
<keyword evidence="1" id="KW-0479">Metal-binding</keyword>
<dbReference type="GO" id="GO:0005737">
    <property type="term" value="C:cytoplasm"/>
    <property type="evidence" value="ECO:0007669"/>
    <property type="project" value="UniProtKB-ARBA"/>
</dbReference>
<dbReference type="Proteomes" id="UP000314982">
    <property type="component" value="Unassembled WGS sequence"/>
</dbReference>
<dbReference type="GO" id="GO:0008270">
    <property type="term" value="F:zinc ion binding"/>
    <property type="evidence" value="ECO:0007669"/>
    <property type="project" value="UniProtKB-KW"/>
</dbReference>
<dbReference type="SMART" id="SM00589">
    <property type="entry name" value="PRY"/>
    <property type="match status" value="1"/>
</dbReference>
<dbReference type="InterPro" id="IPR006574">
    <property type="entry name" value="PRY"/>
</dbReference>
<proteinExistence type="predicted"/>
<dbReference type="SUPFAM" id="SSF49899">
    <property type="entry name" value="Concanavalin A-like lectins/glucanases"/>
    <property type="match status" value="1"/>
</dbReference>
<evidence type="ECO:0000313" key="6">
    <source>
        <dbReference type="Proteomes" id="UP000314982"/>
    </source>
</evidence>
<dbReference type="InterPro" id="IPR051051">
    <property type="entry name" value="E3_ubiq-ligase_TRIM/RNF"/>
</dbReference>